<dbReference type="AlphaFoldDB" id="A0A238YYL5"/>
<keyword evidence="1" id="KW-0805">Transcription regulation</keyword>
<dbReference type="PROSITE" id="PS50949">
    <property type="entry name" value="HTH_GNTR"/>
    <property type="match status" value="1"/>
</dbReference>
<accession>A0A238YYL5</accession>
<dbReference type="RefSeq" id="WP_089273017.1">
    <property type="nucleotide sequence ID" value="NZ_FZNN01000021.1"/>
</dbReference>
<dbReference type="PANTHER" id="PTHR44846">
    <property type="entry name" value="MANNOSYL-D-GLYCERATE TRANSPORT/METABOLISM SYSTEM REPRESSOR MNGR-RELATED"/>
    <property type="match status" value="1"/>
</dbReference>
<protein>
    <submittedName>
        <fullName evidence="5">Transcriptional regulator, GntR family</fullName>
    </submittedName>
</protein>
<dbReference type="GO" id="GO:0003700">
    <property type="term" value="F:DNA-binding transcription factor activity"/>
    <property type="evidence" value="ECO:0007669"/>
    <property type="project" value="InterPro"/>
</dbReference>
<keyword evidence="6" id="KW-1185">Reference proteome</keyword>
<dbReference type="Proteomes" id="UP000198417">
    <property type="component" value="Unassembled WGS sequence"/>
</dbReference>
<sequence length="246" mass="27220">MTQPRRISQHDKITAEIRELIVSGRWLPGHQLPVETDLAQLYGVSRMTMNKALTRLAREGFLIRRKKRGTFVAQPRAQSAVMEIADIEAEVGSMGQDYRFVLLSRKVIAMSEFEAADVGCGAVRGQSALRVEGLHSADGQPFCHETRLVNPDQAPGVLEQDFSATPPGTWLLRQVPWSEASHRIRALNADADIAASLALNDGDACLEIVRRTRTAEGWVTWARLVYPGDSHQLHAAFAPRDQSDQG</sequence>
<organism evidence="5 6">
    <name type="scientific">Puniceibacterium sediminis</name>
    <dbReference type="NCBI Taxonomy" id="1608407"/>
    <lineage>
        <taxon>Bacteria</taxon>
        <taxon>Pseudomonadati</taxon>
        <taxon>Pseudomonadota</taxon>
        <taxon>Alphaproteobacteria</taxon>
        <taxon>Rhodobacterales</taxon>
        <taxon>Paracoccaceae</taxon>
        <taxon>Puniceibacterium</taxon>
    </lineage>
</organism>
<evidence type="ECO:0000313" key="6">
    <source>
        <dbReference type="Proteomes" id="UP000198417"/>
    </source>
</evidence>
<dbReference type="Gene3D" id="3.40.1410.10">
    <property type="entry name" value="Chorismate lyase-like"/>
    <property type="match status" value="1"/>
</dbReference>
<dbReference type="PANTHER" id="PTHR44846:SF16">
    <property type="entry name" value="TRANSCRIPTIONAL REGULATOR PHNF-RELATED"/>
    <property type="match status" value="1"/>
</dbReference>
<dbReference type="Pfam" id="PF07702">
    <property type="entry name" value="UTRA"/>
    <property type="match status" value="1"/>
</dbReference>
<keyword evidence="2" id="KW-0238">DNA-binding</keyword>
<proteinExistence type="predicted"/>
<feature type="domain" description="HTH gntR-type" evidence="4">
    <location>
        <begin position="7"/>
        <end position="75"/>
    </location>
</feature>
<dbReference type="InterPro" id="IPR000524">
    <property type="entry name" value="Tscrpt_reg_HTH_GntR"/>
</dbReference>
<dbReference type="SUPFAM" id="SSF64288">
    <property type="entry name" value="Chorismate lyase-like"/>
    <property type="match status" value="1"/>
</dbReference>
<evidence type="ECO:0000313" key="5">
    <source>
        <dbReference type="EMBL" id="SNR75609.1"/>
    </source>
</evidence>
<evidence type="ECO:0000256" key="2">
    <source>
        <dbReference type="ARBA" id="ARBA00023125"/>
    </source>
</evidence>
<dbReference type="EMBL" id="FZNN01000021">
    <property type="protein sequence ID" value="SNR75609.1"/>
    <property type="molecule type" value="Genomic_DNA"/>
</dbReference>
<dbReference type="SMART" id="SM00345">
    <property type="entry name" value="HTH_GNTR"/>
    <property type="match status" value="1"/>
</dbReference>
<reference evidence="5 6" key="1">
    <citation type="submission" date="2017-06" db="EMBL/GenBank/DDBJ databases">
        <authorList>
            <person name="Kim H.J."/>
            <person name="Triplett B.A."/>
        </authorList>
    </citation>
    <scope>NUCLEOTIDE SEQUENCE [LARGE SCALE GENOMIC DNA]</scope>
    <source>
        <strain evidence="5 6">DSM 29052</strain>
    </source>
</reference>
<name>A0A238YYL5_9RHOB</name>
<dbReference type="PRINTS" id="PR00035">
    <property type="entry name" value="HTHGNTR"/>
</dbReference>
<dbReference type="SMART" id="SM00866">
    <property type="entry name" value="UTRA"/>
    <property type="match status" value="1"/>
</dbReference>
<dbReference type="InterPro" id="IPR036388">
    <property type="entry name" value="WH-like_DNA-bd_sf"/>
</dbReference>
<evidence type="ECO:0000256" key="1">
    <source>
        <dbReference type="ARBA" id="ARBA00023015"/>
    </source>
</evidence>
<evidence type="ECO:0000259" key="4">
    <source>
        <dbReference type="PROSITE" id="PS50949"/>
    </source>
</evidence>
<dbReference type="GO" id="GO:0003677">
    <property type="term" value="F:DNA binding"/>
    <property type="evidence" value="ECO:0007669"/>
    <property type="project" value="UniProtKB-KW"/>
</dbReference>
<dbReference type="SUPFAM" id="SSF46785">
    <property type="entry name" value="Winged helix' DNA-binding domain"/>
    <property type="match status" value="1"/>
</dbReference>
<dbReference type="Pfam" id="PF00392">
    <property type="entry name" value="GntR"/>
    <property type="match status" value="1"/>
</dbReference>
<dbReference type="CDD" id="cd07377">
    <property type="entry name" value="WHTH_GntR"/>
    <property type="match status" value="1"/>
</dbReference>
<evidence type="ECO:0000256" key="3">
    <source>
        <dbReference type="ARBA" id="ARBA00023163"/>
    </source>
</evidence>
<dbReference type="Gene3D" id="1.10.10.10">
    <property type="entry name" value="Winged helix-like DNA-binding domain superfamily/Winged helix DNA-binding domain"/>
    <property type="match status" value="1"/>
</dbReference>
<gene>
    <name evidence="5" type="ORF">SAMN06265370_12111</name>
</gene>
<keyword evidence="3" id="KW-0804">Transcription</keyword>
<dbReference type="OrthoDB" id="9800645at2"/>
<dbReference type="InterPro" id="IPR050679">
    <property type="entry name" value="Bact_HTH_transcr_reg"/>
</dbReference>
<dbReference type="InterPro" id="IPR011663">
    <property type="entry name" value="UTRA"/>
</dbReference>
<dbReference type="InterPro" id="IPR036390">
    <property type="entry name" value="WH_DNA-bd_sf"/>
</dbReference>
<dbReference type="InterPro" id="IPR028978">
    <property type="entry name" value="Chorismate_lyase_/UTRA_dom_sf"/>
</dbReference>